<name>A0A915D145_9BILA</name>
<evidence type="ECO:0000256" key="1">
    <source>
        <dbReference type="SAM" id="Coils"/>
    </source>
</evidence>
<accession>A0A915D145</accession>
<keyword evidence="1" id="KW-0175">Coiled coil</keyword>
<feature type="transmembrane region" description="Helical" evidence="2">
    <location>
        <begin position="64"/>
        <end position="85"/>
    </location>
</feature>
<evidence type="ECO:0000313" key="3">
    <source>
        <dbReference type="Proteomes" id="UP000887574"/>
    </source>
</evidence>
<organism evidence="3 4">
    <name type="scientific">Ditylenchus dipsaci</name>
    <dbReference type="NCBI Taxonomy" id="166011"/>
    <lineage>
        <taxon>Eukaryota</taxon>
        <taxon>Metazoa</taxon>
        <taxon>Ecdysozoa</taxon>
        <taxon>Nematoda</taxon>
        <taxon>Chromadorea</taxon>
        <taxon>Rhabditida</taxon>
        <taxon>Tylenchina</taxon>
        <taxon>Tylenchomorpha</taxon>
        <taxon>Sphaerularioidea</taxon>
        <taxon>Anguinidae</taxon>
        <taxon>Anguininae</taxon>
        <taxon>Ditylenchus</taxon>
    </lineage>
</organism>
<evidence type="ECO:0000256" key="2">
    <source>
        <dbReference type="SAM" id="Phobius"/>
    </source>
</evidence>
<sequence length="137" mass="15755">MAVPEMIRWIGEDRCIGVLKNSVALFPAQSYAELVPIAVFFLRFVILSIANVVTLLVRQKEARYPELVISAFAVLACFFECVSNYKHEKARRQKADKRDKLEKEIRILRDKSNKKDEDIAKKDEELALIKEKIGSLD</sequence>
<dbReference type="AlphaFoldDB" id="A0A915D145"/>
<keyword evidence="2" id="KW-0812">Transmembrane</keyword>
<protein>
    <submittedName>
        <fullName evidence="4">Uncharacterized protein</fullName>
    </submittedName>
</protein>
<dbReference type="Proteomes" id="UP000887574">
    <property type="component" value="Unplaced"/>
</dbReference>
<feature type="transmembrane region" description="Helical" evidence="2">
    <location>
        <begin position="34"/>
        <end position="57"/>
    </location>
</feature>
<dbReference type="WBParaSite" id="jg1481">
    <property type="protein sequence ID" value="jg1481"/>
    <property type="gene ID" value="jg1481"/>
</dbReference>
<keyword evidence="2" id="KW-0472">Membrane</keyword>
<feature type="coiled-coil region" evidence="1">
    <location>
        <begin position="91"/>
        <end position="118"/>
    </location>
</feature>
<keyword evidence="2" id="KW-1133">Transmembrane helix</keyword>
<proteinExistence type="predicted"/>
<keyword evidence="3" id="KW-1185">Reference proteome</keyword>
<evidence type="ECO:0000313" key="4">
    <source>
        <dbReference type="WBParaSite" id="jg1481"/>
    </source>
</evidence>
<reference evidence="4" key="1">
    <citation type="submission" date="2022-11" db="UniProtKB">
        <authorList>
            <consortium name="WormBaseParasite"/>
        </authorList>
    </citation>
    <scope>IDENTIFICATION</scope>
</reference>